<gene>
    <name evidence="3" type="primary">LOC107429534</name>
</gene>
<sequence length="101" mass="11090">MADFILQLPNGLRSFRVSVSPNGVSSPLTSSSGEVGTLRPTRSRANGPKMSNVRKGVKRRPDPPCVVCLGSGRIDCHQCRGKGRTNHIHLEMLPKGEWPKW</sequence>
<organism evidence="2 3">
    <name type="scientific">Ziziphus jujuba</name>
    <name type="common">Chinese jujube</name>
    <name type="synonym">Ziziphus sativa</name>
    <dbReference type="NCBI Taxonomy" id="326968"/>
    <lineage>
        <taxon>Eukaryota</taxon>
        <taxon>Viridiplantae</taxon>
        <taxon>Streptophyta</taxon>
        <taxon>Embryophyta</taxon>
        <taxon>Tracheophyta</taxon>
        <taxon>Spermatophyta</taxon>
        <taxon>Magnoliopsida</taxon>
        <taxon>eudicotyledons</taxon>
        <taxon>Gunneridae</taxon>
        <taxon>Pentapetalae</taxon>
        <taxon>rosids</taxon>
        <taxon>fabids</taxon>
        <taxon>Rosales</taxon>
        <taxon>Rhamnaceae</taxon>
        <taxon>Paliureae</taxon>
        <taxon>Ziziphus</taxon>
    </lineage>
</organism>
<name>A0ABM3I127_ZIZJJ</name>
<accession>A0ABM3I127</accession>
<evidence type="ECO:0000313" key="2">
    <source>
        <dbReference type="Proteomes" id="UP001652623"/>
    </source>
</evidence>
<dbReference type="Proteomes" id="UP001652623">
    <property type="component" value="Chromosome 12"/>
</dbReference>
<dbReference type="GeneID" id="107429534"/>
<dbReference type="RefSeq" id="XP_048318420.1">
    <property type="nucleotide sequence ID" value="XM_048462463.2"/>
</dbReference>
<reference evidence="3" key="1">
    <citation type="submission" date="2025-08" db="UniProtKB">
        <authorList>
            <consortium name="RefSeq"/>
        </authorList>
    </citation>
    <scope>IDENTIFICATION</scope>
    <source>
        <tissue evidence="3">Seedling</tissue>
    </source>
</reference>
<protein>
    <submittedName>
        <fullName evidence="3">Uncharacterized protein LOC107429534 isoform X2</fullName>
    </submittedName>
</protein>
<evidence type="ECO:0000256" key="1">
    <source>
        <dbReference type="SAM" id="MobiDB-lite"/>
    </source>
</evidence>
<feature type="compositionally biased region" description="Polar residues" evidence="1">
    <location>
        <begin position="20"/>
        <end position="34"/>
    </location>
</feature>
<proteinExistence type="predicted"/>
<feature type="region of interest" description="Disordered" evidence="1">
    <location>
        <begin position="20"/>
        <end position="60"/>
    </location>
</feature>
<keyword evidence="2" id="KW-1185">Reference proteome</keyword>
<evidence type="ECO:0000313" key="3">
    <source>
        <dbReference type="RefSeq" id="XP_048318420.1"/>
    </source>
</evidence>